<protein>
    <submittedName>
        <fullName evidence="2">VOC family protein</fullName>
    </submittedName>
</protein>
<sequence>MKPIISVITLAVADLDRAFRFYCEGLGLPSDGIVGREFEHGAVAFFDLAGGLKLALWAEDDIAHDTGLTKGEPNPTGMTIGHNVSSREEVDAVMALAERAGAHLFKPGAETFWGGYAGYFQDLDGHVWEVVFNPQMMP</sequence>
<dbReference type="Proteomes" id="UP000308828">
    <property type="component" value="Unassembled WGS sequence"/>
</dbReference>
<dbReference type="InterPro" id="IPR029068">
    <property type="entry name" value="Glyas_Bleomycin-R_OHBP_Dase"/>
</dbReference>
<gene>
    <name evidence="2" type="ORF">FAA97_09655</name>
</gene>
<dbReference type="PANTHER" id="PTHR36503:SF1">
    <property type="entry name" value="BLR2520 PROTEIN"/>
    <property type="match status" value="1"/>
</dbReference>
<evidence type="ECO:0000313" key="3">
    <source>
        <dbReference type="Proteomes" id="UP000308828"/>
    </source>
</evidence>
<dbReference type="EMBL" id="STGV01000003">
    <property type="protein sequence ID" value="THV22903.1"/>
    <property type="molecule type" value="Genomic_DNA"/>
</dbReference>
<dbReference type="OrthoDB" id="9798430at2"/>
<dbReference type="InterPro" id="IPR004360">
    <property type="entry name" value="Glyas_Fos-R_dOase_dom"/>
</dbReference>
<dbReference type="AlphaFoldDB" id="A0A4S8NYV9"/>
<feature type="domain" description="VOC" evidence="1">
    <location>
        <begin position="4"/>
        <end position="133"/>
    </location>
</feature>
<evidence type="ECO:0000313" key="2">
    <source>
        <dbReference type="EMBL" id="THV22903.1"/>
    </source>
</evidence>
<dbReference type="PROSITE" id="PS51819">
    <property type="entry name" value="VOC"/>
    <property type="match status" value="1"/>
</dbReference>
<organism evidence="2 3">
    <name type="scientific">Peteryoungia ipomoeae</name>
    <dbReference type="NCBI Taxonomy" id="1210932"/>
    <lineage>
        <taxon>Bacteria</taxon>
        <taxon>Pseudomonadati</taxon>
        <taxon>Pseudomonadota</taxon>
        <taxon>Alphaproteobacteria</taxon>
        <taxon>Hyphomicrobiales</taxon>
        <taxon>Rhizobiaceae</taxon>
        <taxon>Peteryoungia</taxon>
    </lineage>
</organism>
<evidence type="ECO:0000259" key="1">
    <source>
        <dbReference type="PROSITE" id="PS51819"/>
    </source>
</evidence>
<reference evidence="2 3" key="1">
    <citation type="submission" date="2019-04" db="EMBL/GenBank/DDBJ databases">
        <title>Genome sequence of strain shin9-1.</title>
        <authorList>
            <person name="Gao J."/>
            <person name="Sun J."/>
        </authorList>
    </citation>
    <scope>NUCLEOTIDE SEQUENCE [LARGE SCALE GENOMIC DNA]</scope>
    <source>
        <strain evidence="3">shin9-1</strain>
    </source>
</reference>
<accession>A0A4S8NYV9</accession>
<dbReference type="RefSeq" id="WP_136598346.1">
    <property type="nucleotide sequence ID" value="NZ_STGV01000003.1"/>
</dbReference>
<dbReference type="Pfam" id="PF00903">
    <property type="entry name" value="Glyoxalase"/>
    <property type="match status" value="1"/>
</dbReference>
<dbReference type="Gene3D" id="3.10.180.10">
    <property type="entry name" value="2,3-Dihydroxybiphenyl 1,2-Dioxygenase, domain 1"/>
    <property type="match status" value="1"/>
</dbReference>
<keyword evidence="3" id="KW-1185">Reference proteome</keyword>
<proteinExistence type="predicted"/>
<dbReference type="InterPro" id="IPR037523">
    <property type="entry name" value="VOC_core"/>
</dbReference>
<dbReference type="SUPFAM" id="SSF54593">
    <property type="entry name" value="Glyoxalase/Bleomycin resistance protein/Dihydroxybiphenyl dioxygenase"/>
    <property type="match status" value="1"/>
</dbReference>
<comment type="caution">
    <text evidence="2">The sequence shown here is derived from an EMBL/GenBank/DDBJ whole genome shotgun (WGS) entry which is preliminary data.</text>
</comment>
<dbReference type="PANTHER" id="PTHR36503">
    <property type="entry name" value="BLR2520 PROTEIN"/>
    <property type="match status" value="1"/>
</dbReference>
<name>A0A4S8NYV9_9HYPH</name>